<dbReference type="InterPro" id="IPR036744">
    <property type="entry name" value="RAP_sf"/>
</dbReference>
<dbReference type="EMBL" id="JOJR01000414">
    <property type="protein sequence ID" value="RCN38221.1"/>
    <property type="molecule type" value="Genomic_DNA"/>
</dbReference>
<dbReference type="STRING" id="29170.A0A368G1A2"/>
<protein>
    <submittedName>
        <fullName evidence="2">Uncharacterized protein</fullName>
    </submittedName>
</protein>
<evidence type="ECO:0000256" key="1">
    <source>
        <dbReference type="SAM" id="SignalP"/>
    </source>
</evidence>
<evidence type="ECO:0000313" key="2">
    <source>
        <dbReference type="EMBL" id="RCN38221.1"/>
    </source>
</evidence>
<dbReference type="PANTHER" id="PTHR16560">
    <property type="entry name" value="ALPHA-2-MACROGLOBULIN RECEPTOR-ASSOCIATED PROTEIN"/>
    <property type="match status" value="1"/>
</dbReference>
<dbReference type="Gene3D" id="1.20.81.10">
    <property type="entry name" value="RAP domain"/>
    <property type="match status" value="1"/>
</dbReference>
<dbReference type="GO" id="GO:0048259">
    <property type="term" value="P:regulation of receptor-mediated endocytosis"/>
    <property type="evidence" value="ECO:0007669"/>
    <property type="project" value="TreeGrafter"/>
</dbReference>
<feature type="signal peptide" evidence="1">
    <location>
        <begin position="1"/>
        <end position="22"/>
    </location>
</feature>
<keyword evidence="3" id="KW-1185">Reference proteome</keyword>
<feature type="chain" id="PRO_5016679941" evidence="1">
    <location>
        <begin position="23"/>
        <end position="127"/>
    </location>
</feature>
<dbReference type="Proteomes" id="UP000252519">
    <property type="component" value="Unassembled WGS sequence"/>
</dbReference>
<organism evidence="2 3">
    <name type="scientific">Ancylostoma caninum</name>
    <name type="common">Dog hookworm</name>
    <dbReference type="NCBI Taxonomy" id="29170"/>
    <lineage>
        <taxon>Eukaryota</taxon>
        <taxon>Metazoa</taxon>
        <taxon>Ecdysozoa</taxon>
        <taxon>Nematoda</taxon>
        <taxon>Chromadorea</taxon>
        <taxon>Rhabditida</taxon>
        <taxon>Rhabditina</taxon>
        <taxon>Rhabditomorpha</taxon>
        <taxon>Strongyloidea</taxon>
        <taxon>Ancylostomatidae</taxon>
        <taxon>Ancylostomatinae</taxon>
        <taxon>Ancylostoma</taxon>
    </lineage>
</organism>
<dbReference type="GO" id="GO:0048019">
    <property type="term" value="F:receptor antagonist activity"/>
    <property type="evidence" value="ECO:0007669"/>
    <property type="project" value="InterPro"/>
</dbReference>
<dbReference type="GO" id="GO:0012505">
    <property type="term" value="C:endomembrane system"/>
    <property type="evidence" value="ECO:0007669"/>
    <property type="project" value="TreeGrafter"/>
</dbReference>
<keyword evidence="1" id="KW-0732">Signal</keyword>
<accession>A0A368G1A2</accession>
<comment type="caution">
    <text evidence="2">The sequence shown here is derived from an EMBL/GenBank/DDBJ whole genome shotgun (WGS) entry which is preliminary data.</text>
</comment>
<evidence type="ECO:0000313" key="3">
    <source>
        <dbReference type="Proteomes" id="UP000252519"/>
    </source>
</evidence>
<dbReference type="GO" id="GO:0050750">
    <property type="term" value="F:low-density lipoprotein particle receptor binding"/>
    <property type="evidence" value="ECO:0007669"/>
    <property type="project" value="InterPro"/>
</dbReference>
<dbReference type="OrthoDB" id="5817428at2759"/>
<dbReference type="InterPro" id="IPR038003">
    <property type="entry name" value="A2-macroglobuin_RAP"/>
</dbReference>
<proteinExistence type="predicted"/>
<sequence>MKNQLAGLFLTVLLLELPQCHSFTFRSEKINYIYEKALQHIADRQRLQRLEGELNTYDKVYMDTKSDYTSHSPQEFSKQIEKIDNKLALLLEKYDLQQAIHAFKEVFSTLSNDFMIHIYCTKYQMTS</sequence>
<dbReference type="PANTHER" id="PTHR16560:SF2">
    <property type="entry name" value="ALPHA-2-MACROGLOBULIN RECEPTOR-ASSOCIATED PROTEIN"/>
    <property type="match status" value="1"/>
</dbReference>
<reference evidence="2 3" key="1">
    <citation type="submission" date="2014-10" db="EMBL/GenBank/DDBJ databases">
        <title>Draft genome of the hookworm Ancylostoma caninum.</title>
        <authorList>
            <person name="Mitreva M."/>
        </authorList>
    </citation>
    <scope>NUCLEOTIDE SEQUENCE [LARGE SCALE GENOMIC DNA]</scope>
    <source>
        <strain evidence="2 3">Baltimore</strain>
    </source>
</reference>
<name>A0A368G1A2_ANCCA</name>
<dbReference type="SUPFAM" id="SSF47045">
    <property type="entry name" value="RAP domain-like"/>
    <property type="match status" value="1"/>
</dbReference>
<gene>
    <name evidence="2" type="ORF">ANCCAN_15845</name>
</gene>
<dbReference type="AlphaFoldDB" id="A0A368G1A2"/>